<keyword evidence="7" id="KW-0238">DNA-binding</keyword>
<dbReference type="Pfam" id="PF05053">
    <property type="entry name" value="Menin"/>
    <property type="match status" value="2"/>
</dbReference>
<reference evidence="11 12" key="1">
    <citation type="submission" date="2024-11" db="EMBL/GenBank/DDBJ databases">
        <title>Adaptive evolution of stress response genes in parasites aligns with host niche diversity.</title>
        <authorList>
            <person name="Hahn C."/>
            <person name="Resl P."/>
        </authorList>
    </citation>
    <scope>NUCLEOTIDE SEQUENCE [LARGE SCALE GENOMIC DNA]</scope>
    <source>
        <strain evidence="11">EGGRZ-B1_66</strain>
        <tissue evidence="11">Body</tissue>
    </source>
</reference>
<dbReference type="GO" id="GO:0006325">
    <property type="term" value="P:chromatin organization"/>
    <property type="evidence" value="ECO:0007669"/>
    <property type="project" value="UniProtKB-KW"/>
</dbReference>
<feature type="compositionally biased region" description="Basic residues" evidence="10">
    <location>
        <begin position="371"/>
        <end position="380"/>
    </location>
</feature>
<evidence type="ECO:0000256" key="9">
    <source>
        <dbReference type="ARBA" id="ARBA00023242"/>
    </source>
</evidence>
<evidence type="ECO:0000256" key="4">
    <source>
        <dbReference type="ARBA" id="ARBA00022553"/>
    </source>
</evidence>
<feature type="compositionally biased region" description="Low complexity" evidence="10">
    <location>
        <begin position="354"/>
        <end position="370"/>
    </location>
</feature>
<feature type="region of interest" description="Disordered" evidence="10">
    <location>
        <begin position="354"/>
        <end position="380"/>
    </location>
</feature>
<comment type="subcellular location">
    <subcellularLocation>
        <location evidence="1">Nucleus</location>
    </subcellularLocation>
</comment>
<organism evidence="11 12">
    <name type="scientific">Cichlidogyrus casuarinus</name>
    <dbReference type="NCBI Taxonomy" id="1844966"/>
    <lineage>
        <taxon>Eukaryota</taxon>
        <taxon>Metazoa</taxon>
        <taxon>Spiralia</taxon>
        <taxon>Lophotrochozoa</taxon>
        <taxon>Platyhelminthes</taxon>
        <taxon>Monogenea</taxon>
        <taxon>Monopisthocotylea</taxon>
        <taxon>Dactylogyridea</taxon>
        <taxon>Ancyrocephalidae</taxon>
        <taxon>Cichlidogyrus</taxon>
    </lineage>
</organism>
<dbReference type="Proteomes" id="UP001626550">
    <property type="component" value="Unassembled WGS sequence"/>
</dbReference>
<keyword evidence="9" id="KW-0539">Nucleus</keyword>
<dbReference type="AlphaFoldDB" id="A0ABD2QBS2"/>
<keyword evidence="4" id="KW-0597">Phosphoprotein</keyword>
<evidence type="ECO:0000313" key="12">
    <source>
        <dbReference type="Proteomes" id="UP001626550"/>
    </source>
</evidence>
<feature type="compositionally biased region" description="Low complexity" evidence="10">
    <location>
        <begin position="191"/>
        <end position="208"/>
    </location>
</feature>
<dbReference type="GO" id="GO:0003677">
    <property type="term" value="F:DNA binding"/>
    <property type="evidence" value="ECO:0007669"/>
    <property type="project" value="UniProtKB-KW"/>
</dbReference>
<keyword evidence="8" id="KW-0804">Transcription</keyword>
<evidence type="ECO:0000256" key="10">
    <source>
        <dbReference type="SAM" id="MobiDB-lite"/>
    </source>
</evidence>
<proteinExistence type="predicted"/>
<evidence type="ECO:0000256" key="3">
    <source>
        <dbReference type="ARBA" id="ARBA00022491"/>
    </source>
</evidence>
<keyword evidence="6" id="KW-0805">Transcription regulation</keyword>
<dbReference type="GO" id="GO:0005634">
    <property type="term" value="C:nucleus"/>
    <property type="evidence" value="ECO:0007669"/>
    <property type="project" value="UniProtKB-SubCell"/>
</dbReference>
<evidence type="ECO:0000256" key="1">
    <source>
        <dbReference type="ARBA" id="ARBA00004123"/>
    </source>
</evidence>
<evidence type="ECO:0000256" key="8">
    <source>
        <dbReference type="ARBA" id="ARBA00023163"/>
    </source>
</evidence>
<sequence length="380" mass="42207">MFRKNVCPYLFLANYFYRHGNTTSALEFWAHSAHVMSQYNHSQEDADIYKELNEVATVILPAACREALKEFQSCSSEQVALDPVDKLPYRPDNFLDSPVCLGSLLTFLDCLCLWEEGSSVPVLHVGWIDKLITSCFSRFTERARKLIRFQTASTEEPSKLVDPFSCYLNNAPGDLLKANIGTEAATTGSTADSVSFSSQSNSSATPASLDGRDQILDQLVELFEERIVNPFYLCGIQNQEPFMPAKCEEMTDSWLAKKFRLLDHLEAIPDPIQENLSRDVDVNFNAEAKQSEAAPVAAQKDSFNQQTDPRIVYVILKSQKMSGIMDLWQAKDRLNISAIKLALTAQSSVTVGSHAHAAAPSPMSSGSGTSLRKKTRSQLK</sequence>
<evidence type="ECO:0000313" key="11">
    <source>
        <dbReference type="EMBL" id="KAL3316968.1"/>
    </source>
</evidence>
<accession>A0ABD2QBS2</accession>
<evidence type="ECO:0000256" key="2">
    <source>
        <dbReference type="ARBA" id="ARBA00021162"/>
    </source>
</evidence>
<evidence type="ECO:0000256" key="7">
    <source>
        <dbReference type="ARBA" id="ARBA00023125"/>
    </source>
</evidence>
<gene>
    <name evidence="11" type="primary">MEN1_1</name>
    <name evidence="11" type="ORF">Ciccas_004386</name>
</gene>
<keyword evidence="12" id="KW-1185">Reference proteome</keyword>
<name>A0ABD2QBS2_9PLAT</name>
<feature type="region of interest" description="Disordered" evidence="10">
    <location>
        <begin position="190"/>
        <end position="209"/>
    </location>
</feature>
<dbReference type="InterPro" id="IPR007747">
    <property type="entry name" value="Menin"/>
</dbReference>
<dbReference type="EMBL" id="JBJKFK010000455">
    <property type="protein sequence ID" value="KAL3316968.1"/>
    <property type="molecule type" value="Genomic_DNA"/>
</dbReference>
<keyword evidence="3" id="KW-0678">Repressor</keyword>
<dbReference type="PANTHER" id="PTHR12693:SF3">
    <property type="entry name" value="MENIN"/>
    <property type="match status" value="1"/>
</dbReference>
<dbReference type="PANTHER" id="PTHR12693">
    <property type="entry name" value="MENIN"/>
    <property type="match status" value="1"/>
</dbReference>
<evidence type="ECO:0000256" key="5">
    <source>
        <dbReference type="ARBA" id="ARBA00022853"/>
    </source>
</evidence>
<protein>
    <recommendedName>
        <fullName evidence="2">Menin</fullName>
    </recommendedName>
</protein>
<keyword evidence="5" id="KW-0156">Chromatin regulator</keyword>
<comment type="caution">
    <text evidence="11">The sequence shown here is derived from an EMBL/GenBank/DDBJ whole genome shotgun (WGS) entry which is preliminary data.</text>
</comment>
<evidence type="ECO:0000256" key="6">
    <source>
        <dbReference type="ARBA" id="ARBA00023015"/>
    </source>
</evidence>